<dbReference type="GO" id="GO:0090263">
    <property type="term" value="P:positive regulation of canonical Wnt signaling pathway"/>
    <property type="evidence" value="ECO:0007669"/>
    <property type="project" value="TreeGrafter"/>
</dbReference>
<dbReference type="EMBL" id="JAAWVO010004620">
    <property type="protein sequence ID" value="MBN3312308.1"/>
    <property type="molecule type" value="Genomic_DNA"/>
</dbReference>
<keyword evidence="3" id="KW-0732">Signal</keyword>
<dbReference type="Proteomes" id="UP000736164">
    <property type="component" value="Unassembled WGS sequence"/>
</dbReference>
<gene>
    <name evidence="4" type="primary">Caprin2_0</name>
    <name evidence="4" type="ORF">GTO95_0006614</name>
</gene>
<name>A0A8J7T658_ATRSP</name>
<reference evidence="4" key="1">
    <citation type="journal article" date="2021" name="Cell">
        <title>Tracing the genetic footprints of vertebrate landing in non-teleost ray-finned fishes.</title>
        <authorList>
            <person name="Bi X."/>
            <person name="Wang K."/>
            <person name="Yang L."/>
            <person name="Pan H."/>
            <person name="Jiang H."/>
            <person name="Wei Q."/>
            <person name="Fang M."/>
            <person name="Yu H."/>
            <person name="Zhu C."/>
            <person name="Cai Y."/>
            <person name="He Y."/>
            <person name="Gan X."/>
            <person name="Zeng H."/>
            <person name="Yu D."/>
            <person name="Zhu Y."/>
            <person name="Jiang H."/>
            <person name="Qiu Q."/>
            <person name="Yang H."/>
            <person name="Zhang Y.E."/>
            <person name="Wang W."/>
            <person name="Zhu M."/>
            <person name="He S."/>
            <person name="Zhang G."/>
        </authorList>
    </citation>
    <scope>NUCLEOTIDE SEQUENCE</scope>
    <source>
        <strain evidence="4">Allg_001</strain>
    </source>
</reference>
<comment type="caution">
    <text evidence="4">The sequence shown here is derived from an EMBL/GenBank/DDBJ whole genome shotgun (WGS) entry which is preliminary data.</text>
</comment>
<feature type="signal peptide" evidence="3">
    <location>
        <begin position="1"/>
        <end position="18"/>
    </location>
</feature>
<organism evidence="4 5">
    <name type="scientific">Atractosteus spatula</name>
    <name type="common">Alligator gar</name>
    <name type="synonym">Lepisosteus spatula</name>
    <dbReference type="NCBI Taxonomy" id="7917"/>
    <lineage>
        <taxon>Eukaryota</taxon>
        <taxon>Metazoa</taxon>
        <taxon>Chordata</taxon>
        <taxon>Craniata</taxon>
        <taxon>Vertebrata</taxon>
        <taxon>Euteleostomi</taxon>
        <taxon>Actinopterygii</taxon>
        <taxon>Neopterygii</taxon>
        <taxon>Holostei</taxon>
        <taxon>Semionotiformes</taxon>
        <taxon>Lepisosteidae</taxon>
        <taxon>Atractosteus</taxon>
    </lineage>
</organism>
<feature type="region of interest" description="Disordered" evidence="2">
    <location>
        <begin position="173"/>
        <end position="199"/>
    </location>
</feature>
<dbReference type="AlphaFoldDB" id="A0A8J7T658"/>
<keyword evidence="1" id="KW-0175">Coiled coil</keyword>
<keyword evidence="5" id="KW-1185">Reference proteome</keyword>
<protein>
    <submittedName>
        <fullName evidence="4">CAPR2 protein</fullName>
    </submittedName>
</protein>
<evidence type="ECO:0000313" key="4">
    <source>
        <dbReference type="EMBL" id="MBN3312308.1"/>
    </source>
</evidence>
<evidence type="ECO:0000256" key="3">
    <source>
        <dbReference type="SAM" id="SignalP"/>
    </source>
</evidence>
<feature type="non-terminal residue" evidence="4">
    <location>
        <position position="1"/>
    </location>
</feature>
<evidence type="ECO:0000256" key="1">
    <source>
        <dbReference type="SAM" id="Coils"/>
    </source>
</evidence>
<feature type="chain" id="PRO_5035183716" evidence="3">
    <location>
        <begin position="19"/>
        <end position="309"/>
    </location>
</feature>
<feature type="non-terminal residue" evidence="4">
    <location>
        <position position="309"/>
    </location>
</feature>
<evidence type="ECO:0000313" key="5">
    <source>
        <dbReference type="Proteomes" id="UP000736164"/>
    </source>
</evidence>
<dbReference type="InterPro" id="IPR028816">
    <property type="entry name" value="Caprin"/>
</dbReference>
<sequence length="309" mass="32646">MWSHTCLCLAPAAAASAAIHTPRERSAEVSAPVWVPVGSARPESGKRDLAPRVKSCAAEREPGDGPELTGLLTHGLVCSPRGWGGSSALLVLPGSLVLMLCPVFLLETLLGGCSTPALAAESLGVSGVFPAVGGLGGQGCNKGFSVPPAGLTPSPLSSETVLTMVQLSPSPVLDLTPMSEHSEVTAERQGSPRSPTAEAPPVLSSLQLALASSTPTYQGYDTYVENGLICLKHKIRNIEKKKLKLEDYKQRLKAGEALNQDQLDAVEKYDEVVHNLAFARELQKTFSSLSQDVSLCSSEQELLTVFELY</sequence>
<evidence type="ECO:0000256" key="2">
    <source>
        <dbReference type="SAM" id="MobiDB-lite"/>
    </source>
</evidence>
<dbReference type="PANTHER" id="PTHR22922:SF5">
    <property type="entry name" value="CAPRIN-2"/>
    <property type="match status" value="1"/>
</dbReference>
<dbReference type="GO" id="GO:0005737">
    <property type="term" value="C:cytoplasm"/>
    <property type="evidence" value="ECO:0007669"/>
    <property type="project" value="TreeGrafter"/>
</dbReference>
<feature type="coiled-coil region" evidence="1">
    <location>
        <begin position="231"/>
        <end position="258"/>
    </location>
</feature>
<dbReference type="GO" id="GO:0005102">
    <property type="term" value="F:signaling receptor binding"/>
    <property type="evidence" value="ECO:0007669"/>
    <property type="project" value="TreeGrafter"/>
</dbReference>
<dbReference type="PANTHER" id="PTHR22922">
    <property type="entry name" value="GPI-ANCHORED PROTEIN P137"/>
    <property type="match status" value="1"/>
</dbReference>
<proteinExistence type="predicted"/>
<accession>A0A8J7T658</accession>